<evidence type="ECO:0000256" key="1">
    <source>
        <dbReference type="ARBA" id="ARBA00004123"/>
    </source>
</evidence>
<dbReference type="GO" id="GO:0005634">
    <property type="term" value="C:nucleus"/>
    <property type="evidence" value="ECO:0007669"/>
    <property type="project" value="UniProtKB-SubCell"/>
</dbReference>
<dbReference type="Pfam" id="PF03735">
    <property type="entry name" value="ENT"/>
    <property type="match status" value="1"/>
</dbReference>
<dbReference type="SMART" id="SM00743">
    <property type="entry name" value="Agenet"/>
    <property type="match status" value="1"/>
</dbReference>
<dbReference type="EMBL" id="BT124367">
    <property type="protein sequence ID" value="ADE77621.1"/>
    <property type="molecule type" value="mRNA"/>
</dbReference>
<protein>
    <recommendedName>
        <fullName evidence="3">ENT domain-containing protein</fullName>
    </recommendedName>
</protein>
<dbReference type="PROSITE" id="PS51138">
    <property type="entry name" value="ENT"/>
    <property type="match status" value="1"/>
</dbReference>
<proteinExistence type="evidence at transcript level"/>
<reference evidence="4" key="1">
    <citation type="submission" date="2010-04" db="EMBL/GenBank/DDBJ databases">
        <authorList>
            <person name="Reid K.E."/>
            <person name="Liao N."/>
            <person name="Chan S."/>
            <person name="Docking R."/>
            <person name="Taylor G."/>
            <person name="Moore R."/>
            <person name="Mayo M."/>
            <person name="Munro S."/>
            <person name="King J."/>
            <person name="Yanchuk A."/>
            <person name="Holt R."/>
            <person name="Jones S."/>
            <person name="Marra M."/>
            <person name="Ritland C.E."/>
            <person name="Ritland K."/>
            <person name="Bohlmann J."/>
        </authorList>
    </citation>
    <scope>NUCLEOTIDE SEQUENCE</scope>
    <source>
        <tissue evidence="4">Bud</tissue>
    </source>
</reference>
<dbReference type="SUPFAM" id="SSF158639">
    <property type="entry name" value="ENT-like"/>
    <property type="match status" value="1"/>
</dbReference>
<evidence type="ECO:0000313" key="4">
    <source>
        <dbReference type="EMBL" id="ADE77621.1"/>
    </source>
</evidence>
<evidence type="ECO:0000256" key="2">
    <source>
        <dbReference type="ARBA" id="ARBA00023242"/>
    </source>
</evidence>
<dbReference type="CDD" id="cd20406">
    <property type="entry name" value="Tudor_Agenet_AtDUF_rpt2_4"/>
    <property type="match status" value="1"/>
</dbReference>
<dbReference type="InterPro" id="IPR036142">
    <property type="entry name" value="ENT_dom-like_sf"/>
</dbReference>
<dbReference type="PANTHER" id="PTHR31917">
    <property type="entry name" value="AGENET DOMAIN-CONTAINING PROTEIN-RELATED"/>
    <property type="match status" value="1"/>
</dbReference>
<dbReference type="SUPFAM" id="SSF63748">
    <property type="entry name" value="Tudor/PWWP/MBT"/>
    <property type="match status" value="1"/>
</dbReference>
<accession>D5ADK2</accession>
<feature type="domain" description="ENT" evidence="3">
    <location>
        <begin position="255"/>
        <end position="317"/>
    </location>
</feature>
<name>D5ADK2_PICSI</name>
<evidence type="ECO:0000259" key="3">
    <source>
        <dbReference type="PROSITE" id="PS51138"/>
    </source>
</evidence>
<dbReference type="Gene3D" id="1.10.1240.40">
    <property type="entry name" value="ENT domain"/>
    <property type="match status" value="1"/>
</dbReference>
<dbReference type="InterPro" id="IPR014002">
    <property type="entry name" value="Agenet_dom_plant"/>
</dbReference>
<dbReference type="InterPro" id="IPR005491">
    <property type="entry name" value="ENT_dom"/>
</dbReference>
<dbReference type="PANTHER" id="PTHR31917:SF147">
    <property type="entry name" value="AGENET DOMAIN-CONTAINING PROTEIN"/>
    <property type="match status" value="1"/>
</dbReference>
<dbReference type="Pfam" id="PF05641">
    <property type="entry name" value="Agenet"/>
    <property type="match status" value="1"/>
</dbReference>
<dbReference type="SMART" id="SM01191">
    <property type="entry name" value="ENT"/>
    <property type="match status" value="1"/>
</dbReference>
<organism evidence="4">
    <name type="scientific">Picea sitchensis</name>
    <name type="common">Sitka spruce</name>
    <name type="synonym">Pinus sitchensis</name>
    <dbReference type="NCBI Taxonomy" id="3332"/>
    <lineage>
        <taxon>Eukaryota</taxon>
        <taxon>Viridiplantae</taxon>
        <taxon>Streptophyta</taxon>
        <taxon>Embryophyta</taxon>
        <taxon>Tracheophyta</taxon>
        <taxon>Spermatophyta</taxon>
        <taxon>Pinopsida</taxon>
        <taxon>Pinidae</taxon>
        <taxon>Conifers I</taxon>
        <taxon>Pinales</taxon>
        <taxon>Pinaceae</taxon>
        <taxon>Picea</taxon>
    </lineage>
</organism>
<dbReference type="AlphaFoldDB" id="D5ADK2"/>
<keyword evidence="2" id="KW-0539">Nucleus</keyword>
<sequence length="317" mass="35944">MSSEGGSCKVLYDKFLTDDGEPLVERLNCSQIRPRPPQTNIKNWAIGDGVDAYETDCWWRGVVSQVLPGKQYSVYFPDSKSVSTYHRSNLRSRQDWHDGKWCSVPLPLQARSPNIVRLKIPVVPNSKETPLASSPKGPNTGAHALKKRAQRIDEDFPYEKSCKVTKCRRSELAQATCQTQIEIPKNVGNSFEPHVEGILFGGSIIDIDNKNCSPSTDGSCIAFVHSSRYRKTVTRYWSAHDNNQKSNGIDIEDENKLTMHKLEANAYRSVLQAFHAQGSLNWEREALLTNLRLKLHITCEEHRLELEKLVSEHQLKI</sequence>
<dbReference type="InterPro" id="IPR008395">
    <property type="entry name" value="Agenet-like_dom"/>
</dbReference>
<comment type="subcellular location">
    <subcellularLocation>
        <location evidence="1">Nucleus</location>
    </subcellularLocation>
</comment>